<name>A0A1M4X4T6_9RHOB</name>
<dbReference type="Pfam" id="PF01081">
    <property type="entry name" value="Aldolase"/>
    <property type="match status" value="1"/>
</dbReference>
<sequence>MSRKIIAILRGIQPDEAEGICAALIEAGIDRIEVPLNSPEPLDSIKRMADAFGQDALIGAGTVLSPADVVNVADAGGKMIVSPDTNPEVIVTSKAAGLASYPGVLTPTECFAALRAGADGLKIFPSFLMGTEGLKAISAVLPPETETYAVGGVGPENFAEWISAGAVGFGIGSGIYKPGFSVADVAIRAADVVAAYDDVS</sequence>
<evidence type="ECO:0000313" key="6">
    <source>
        <dbReference type="EMBL" id="SHE88498.1"/>
    </source>
</evidence>
<evidence type="ECO:0000313" key="7">
    <source>
        <dbReference type="Proteomes" id="UP000184144"/>
    </source>
</evidence>
<accession>A0A1M4X4T6</accession>
<protein>
    <submittedName>
        <fullName evidence="6">2-keto-3-deoxy-phosphogalactonate aldolase</fullName>
    </submittedName>
</protein>
<dbReference type="CDD" id="cd00452">
    <property type="entry name" value="KDPG_aldolase"/>
    <property type="match status" value="1"/>
</dbReference>
<dbReference type="PANTHER" id="PTHR30246:SF1">
    <property type="entry name" value="2-DEHYDRO-3-DEOXY-6-PHOSPHOGALACTONATE ALDOLASE-RELATED"/>
    <property type="match status" value="1"/>
</dbReference>
<evidence type="ECO:0000256" key="4">
    <source>
        <dbReference type="ARBA" id="ARBA00023239"/>
    </source>
</evidence>
<dbReference type="PANTHER" id="PTHR30246">
    <property type="entry name" value="2-KETO-3-DEOXY-6-PHOSPHOGLUCONATE ALDOLASE"/>
    <property type="match status" value="1"/>
</dbReference>
<proteinExistence type="inferred from homology"/>
<organism evidence="6 7">
    <name type="scientific">Litoreibacter ascidiaceicola</name>
    <dbReference type="NCBI Taxonomy" id="1486859"/>
    <lineage>
        <taxon>Bacteria</taxon>
        <taxon>Pseudomonadati</taxon>
        <taxon>Pseudomonadota</taxon>
        <taxon>Alphaproteobacteria</taxon>
        <taxon>Rhodobacterales</taxon>
        <taxon>Roseobacteraceae</taxon>
        <taxon>Litoreibacter</taxon>
    </lineage>
</organism>
<keyword evidence="7" id="KW-1185">Reference proteome</keyword>
<evidence type="ECO:0000256" key="1">
    <source>
        <dbReference type="ARBA" id="ARBA00004761"/>
    </source>
</evidence>
<dbReference type="InterPro" id="IPR000887">
    <property type="entry name" value="Aldlse_KDPG_KHG"/>
</dbReference>
<dbReference type="RefSeq" id="WP_073141853.1">
    <property type="nucleotide sequence ID" value="NZ_FQUV01000003.1"/>
</dbReference>
<dbReference type="NCBIfam" id="NF006600">
    <property type="entry name" value="PRK09140.1"/>
    <property type="match status" value="1"/>
</dbReference>
<comment type="similarity">
    <text evidence="2">Belongs to the KHG/KDPG aldolase family.</text>
</comment>
<gene>
    <name evidence="6" type="ORF">SAMN05444273_10338</name>
</gene>
<dbReference type="InterPro" id="IPR013785">
    <property type="entry name" value="Aldolase_TIM"/>
</dbReference>
<keyword evidence="5" id="KW-0119">Carbohydrate metabolism</keyword>
<dbReference type="EMBL" id="FQUV01000003">
    <property type="protein sequence ID" value="SHE88498.1"/>
    <property type="molecule type" value="Genomic_DNA"/>
</dbReference>
<dbReference type="Gene3D" id="3.20.20.70">
    <property type="entry name" value="Aldolase class I"/>
    <property type="match status" value="1"/>
</dbReference>
<evidence type="ECO:0000256" key="5">
    <source>
        <dbReference type="ARBA" id="ARBA00023277"/>
    </source>
</evidence>
<reference evidence="7" key="1">
    <citation type="submission" date="2016-11" db="EMBL/GenBank/DDBJ databases">
        <authorList>
            <person name="Varghese N."/>
            <person name="Submissions S."/>
        </authorList>
    </citation>
    <scope>NUCLEOTIDE SEQUENCE [LARGE SCALE GENOMIC DNA]</scope>
    <source>
        <strain evidence="7">DSM 100566</strain>
    </source>
</reference>
<evidence type="ECO:0000256" key="3">
    <source>
        <dbReference type="ARBA" id="ARBA00011233"/>
    </source>
</evidence>
<evidence type="ECO:0000256" key="2">
    <source>
        <dbReference type="ARBA" id="ARBA00006906"/>
    </source>
</evidence>
<dbReference type="OrthoDB" id="7204076at2"/>
<dbReference type="GO" id="GO:0016829">
    <property type="term" value="F:lyase activity"/>
    <property type="evidence" value="ECO:0007669"/>
    <property type="project" value="UniProtKB-KW"/>
</dbReference>
<keyword evidence="4" id="KW-0456">Lyase</keyword>
<dbReference type="AlphaFoldDB" id="A0A1M4X4T6"/>
<dbReference type="SUPFAM" id="SSF51569">
    <property type="entry name" value="Aldolase"/>
    <property type="match status" value="1"/>
</dbReference>
<dbReference type="STRING" id="1486859.SAMN05444273_10338"/>
<dbReference type="Proteomes" id="UP000184144">
    <property type="component" value="Unassembled WGS sequence"/>
</dbReference>
<comment type="subunit">
    <text evidence="3">Homotrimer.</text>
</comment>
<comment type="pathway">
    <text evidence="1">Carbohydrate acid metabolism.</text>
</comment>